<evidence type="ECO:0000313" key="1">
    <source>
        <dbReference type="EMBL" id="NNJ32634.1"/>
    </source>
</evidence>
<dbReference type="RefSeq" id="WP_170823696.1">
    <property type="nucleotide sequence ID" value="NZ_JAAOXG010000061.1"/>
</dbReference>
<gene>
    <name evidence="1" type="ORF">G9470_22995</name>
</gene>
<reference evidence="1 2" key="1">
    <citation type="submission" date="2020-03" db="EMBL/GenBank/DDBJ databases">
        <title>Genome Sequence of industrial isolate, B5A.</title>
        <authorList>
            <person name="Sharma S."/>
            <person name="Patil P.B."/>
            <person name="Korpole S."/>
        </authorList>
    </citation>
    <scope>NUCLEOTIDE SEQUENCE [LARGE SCALE GENOMIC DNA]</scope>
    <source>
        <strain evidence="1 2">PI-S10-B5A</strain>
    </source>
</reference>
<dbReference type="Proteomes" id="UP000539052">
    <property type="component" value="Unassembled WGS sequence"/>
</dbReference>
<dbReference type="EMBL" id="JAAOXG010000061">
    <property type="protein sequence ID" value="NNJ32634.1"/>
    <property type="molecule type" value="Genomic_DNA"/>
</dbReference>
<name>A0ABX1VX03_9FIRM</name>
<proteinExistence type="predicted"/>
<protein>
    <submittedName>
        <fullName evidence="1">Uncharacterized protein</fullName>
    </submittedName>
</protein>
<sequence length="99" mass="11189">MVVHQVFAQIFEEEIKNIIVCDNYEMANWLTRAAYGDKAFSVDCLQYPCQAGDRYRDGVFYRVGENGVETVINPVMSTDQEMESLRATVNTLILSGLEG</sequence>
<keyword evidence="2" id="KW-1185">Reference proteome</keyword>
<comment type="caution">
    <text evidence="1">The sequence shown here is derived from an EMBL/GenBank/DDBJ whole genome shotgun (WGS) entry which is preliminary data.</text>
</comment>
<accession>A0ABX1VX03</accession>
<evidence type="ECO:0000313" key="2">
    <source>
        <dbReference type="Proteomes" id="UP000539052"/>
    </source>
</evidence>
<organism evidence="1 2">
    <name type="scientific">Lacrimispora defluvii</name>
    <dbReference type="NCBI Taxonomy" id="2719233"/>
    <lineage>
        <taxon>Bacteria</taxon>
        <taxon>Bacillati</taxon>
        <taxon>Bacillota</taxon>
        <taxon>Clostridia</taxon>
        <taxon>Lachnospirales</taxon>
        <taxon>Lachnospiraceae</taxon>
        <taxon>Lacrimispora</taxon>
    </lineage>
</organism>